<protein>
    <recommendedName>
        <fullName evidence="2 6">Elongation factor Ts</fullName>
        <shortName evidence="6">EF-Ts</shortName>
    </recommendedName>
</protein>
<comment type="function">
    <text evidence="5 6 7">Associates with the EF-Tu.GDP complex and induces the exchange of GDP to GTP. It remains bound to the aminoacyl-tRNA.EF-Tu.GTP complex up to the GTP hydrolysis stage on the ribosome.</text>
</comment>
<keyword evidence="11" id="KW-1185">Reference proteome</keyword>
<feature type="region of interest" description="Involved in Mg(2+) ion dislocation from EF-Tu" evidence="6">
    <location>
        <begin position="80"/>
        <end position="83"/>
    </location>
</feature>
<dbReference type="AlphaFoldDB" id="A0A449AV79"/>
<dbReference type="EMBL" id="LR215024">
    <property type="protein sequence ID" value="VEU70388.1"/>
    <property type="molecule type" value="Genomic_DNA"/>
</dbReference>
<dbReference type="Pfam" id="PF00889">
    <property type="entry name" value="EF_TS"/>
    <property type="match status" value="1"/>
</dbReference>
<dbReference type="GO" id="GO:0003746">
    <property type="term" value="F:translation elongation factor activity"/>
    <property type="evidence" value="ECO:0007669"/>
    <property type="project" value="UniProtKB-UniRule"/>
</dbReference>
<evidence type="ECO:0000256" key="5">
    <source>
        <dbReference type="ARBA" id="ARBA00025453"/>
    </source>
</evidence>
<dbReference type="InterPro" id="IPR001816">
    <property type="entry name" value="Transl_elong_EFTs/EF1B"/>
</dbReference>
<evidence type="ECO:0000256" key="6">
    <source>
        <dbReference type="HAMAP-Rule" id="MF_00050"/>
    </source>
</evidence>
<dbReference type="FunFam" id="1.10.8.10:FF:000001">
    <property type="entry name" value="Elongation factor Ts"/>
    <property type="match status" value="1"/>
</dbReference>
<dbReference type="PANTHER" id="PTHR11741">
    <property type="entry name" value="ELONGATION FACTOR TS"/>
    <property type="match status" value="1"/>
</dbReference>
<dbReference type="Gene3D" id="1.10.286.20">
    <property type="match status" value="1"/>
</dbReference>
<keyword evidence="3 6" id="KW-0251">Elongation factor</keyword>
<dbReference type="KEGG" id="mgly:NCTC10194_00399"/>
<dbReference type="NCBIfam" id="TIGR00116">
    <property type="entry name" value="tsf"/>
    <property type="match status" value="1"/>
</dbReference>
<dbReference type="InterPro" id="IPR018101">
    <property type="entry name" value="Transl_elong_Ts_CS"/>
</dbReference>
<evidence type="ECO:0000259" key="9">
    <source>
        <dbReference type="Pfam" id="PF00889"/>
    </source>
</evidence>
<dbReference type="GO" id="GO:0005737">
    <property type="term" value="C:cytoplasm"/>
    <property type="evidence" value="ECO:0007669"/>
    <property type="project" value="UniProtKB-SubCell"/>
</dbReference>
<dbReference type="RefSeq" id="WP_027333342.1">
    <property type="nucleotide sequence ID" value="NZ_LR215024.1"/>
</dbReference>
<proteinExistence type="inferred from homology"/>
<evidence type="ECO:0000256" key="8">
    <source>
        <dbReference type="RuleBase" id="RU000643"/>
    </source>
</evidence>
<evidence type="ECO:0000256" key="7">
    <source>
        <dbReference type="RuleBase" id="RU000642"/>
    </source>
</evidence>
<evidence type="ECO:0000256" key="1">
    <source>
        <dbReference type="ARBA" id="ARBA00005532"/>
    </source>
</evidence>
<dbReference type="Gene3D" id="1.10.8.10">
    <property type="entry name" value="DNA helicase RuvA subunit, C-terminal domain"/>
    <property type="match status" value="1"/>
</dbReference>
<dbReference type="InterPro" id="IPR009060">
    <property type="entry name" value="UBA-like_sf"/>
</dbReference>
<dbReference type="InterPro" id="IPR014039">
    <property type="entry name" value="Transl_elong_EFTs/EF1B_dimer"/>
</dbReference>
<evidence type="ECO:0000256" key="3">
    <source>
        <dbReference type="ARBA" id="ARBA00022768"/>
    </source>
</evidence>
<evidence type="ECO:0000256" key="2">
    <source>
        <dbReference type="ARBA" id="ARBA00016956"/>
    </source>
</evidence>
<organism evidence="10 11">
    <name type="scientific">Mycoplasmopsis glycophila</name>
    <dbReference type="NCBI Taxonomy" id="171285"/>
    <lineage>
        <taxon>Bacteria</taxon>
        <taxon>Bacillati</taxon>
        <taxon>Mycoplasmatota</taxon>
        <taxon>Mycoplasmoidales</taxon>
        <taxon>Metamycoplasmataceae</taxon>
        <taxon>Mycoplasmopsis</taxon>
    </lineage>
</organism>
<dbReference type="PANTHER" id="PTHR11741:SF0">
    <property type="entry name" value="ELONGATION FACTOR TS, MITOCHONDRIAL"/>
    <property type="match status" value="1"/>
</dbReference>
<name>A0A449AV79_9BACT</name>
<comment type="similarity">
    <text evidence="1 6 7">Belongs to the EF-Ts family.</text>
</comment>
<comment type="subcellular location">
    <subcellularLocation>
        <location evidence="6 8">Cytoplasm</location>
    </subcellularLocation>
</comment>
<feature type="domain" description="Translation elongation factor EFTs/EF1B dimerisation" evidence="9">
    <location>
        <begin position="71"/>
        <end position="274"/>
    </location>
</feature>
<keyword evidence="6" id="KW-0963">Cytoplasm</keyword>
<evidence type="ECO:0000256" key="4">
    <source>
        <dbReference type="ARBA" id="ARBA00022917"/>
    </source>
</evidence>
<gene>
    <name evidence="6 10" type="primary">tsf</name>
    <name evidence="10" type="ORF">NCTC10194_00399</name>
</gene>
<evidence type="ECO:0000313" key="11">
    <source>
        <dbReference type="Proteomes" id="UP000290815"/>
    </source>
</evidence>
<dbReference type="PROSITE" id="PS01127">
    <property type="entry name" value="EF_TS_2"/>
    <property type="match status" value="1"/>
</dbReference>
<dbReference type="PROSITE" id="PS01126">
    <property type="entry name" value="EF_TS_1"/>
    <property type="match status" value="1"/>
</dbReference>
<dbReference type="InterPro" id="IPR036402">
    <property type="entry name" value="EF-Ts_dimer_sf"/>
</dbReference>
<dbReference type="HAMAP" id="MF_00050">
    <property type="entry name" value="EF_Ts"/>
    <property type="match status" value="1"/>
</dbReference>
<dbReference type="Proteomes" id="UP000290815">
    <property type="component" value="Chromosome"/>
</dbReference>
<dbReference type="CDD" id="cd14275">
    <property type="entry name" value="UBA_EF-Ts"/>
    <property type="match status" value="1"/>
</dbReference>
<evidence type="ECO:0000313" key="10">
    <source>
        <dbReference type="EMBL" id="VEU70388.1"/>
    </source>
</evidence>
<dbReference type="Gene3D" id="3.30.479.20">
    <property type="entry name" value="Elongation factor Ts, dimerisation domain"/>
    <property type="match status" value="2"/>
</dbReference>
<reference evidence="10 11" key="1">
    <citation type="submission" date="2019-01" db="EMBL/GenBank/DDBJ databases">
        <authorList>
            <consortium name="Pathogen Informatics"/>
        </authorList>
    </citation>
    <scope>NUCLEOTIDE SEQUENCE [LARGE SCALE GENOMIC DNA]</scope>
    <source>
        <strain evidence="10 11">NCTC10194</strain>
    </source>
</reference>
<keyword evidence="4 6" id="KW-0648">Protein biosynthesis</keyword>
<dbReference type="SUPFAM" id="SSF54713">
    <property type="entry name" value="Elongation factor Ts (EF-Ts), dimerisation domain"/>
    <property type="match status" value="2"/>
</dbReference>
<accession>A0A449AV79</accession>
<dbReference type="SUPFAM" id="SSF46934">
    <property type="entry name" value="UBA-like"/>
    <property type="match status" value="1"/>
</dbReference>
<sequence length="292" mass="31937">MADNKMEKIKELRARTNSALIDVKKALEATEYDIEAAIAWLKENGIVKAAKKAGRISAEGVVNAFGNEKNALLVEINSETDFVAQNEKFISLVNDITKAIFESNAQNLEEALEVVLADGQSVKNALLNATSVIGENISLRRITRVNANEDQVLGVYVHANGRVAAVVTVKGKDAEAARNVAMHVSAMNPEFGLVSEIPAERLEEIKAGFEKPAGFENKPEKIQISITEGWLNKQLSEFVLAKQAFVMEDSLSVEKYLAQHNSELVSFVRYEVGEGIEKVQSDFAAEVASMVK</sequence>